<dbReference type="AlphaFoldDB" id="A0A2P2Q3G5"/>
<organism evidence="1">
    <name type="scientific">Rhizophora mucronata</name>
    <name type="common">Asiatic mangrove</name>
    <dbReference type="NCBI Taxonomy" id="61149"/>
    <lineage>
        <taxon>Eukaryota</taxon>
        <taxon>Viridiplantae</taxon>
        <taxon>Streptophyta</taxon>
        <taxon>Embryophyta</taxon>
        <taxon>Tracheophyta</taxon>
        <taxon>Spermatophyta</taxon>
        <taxon>Magnoliopsida</taxon>
        <taxon>eudicotyledons</taxon>
        <taxon>Gunneridae</taxon>
        <taxon>Pentapetalae</taxon>
        <taxon>rosids</taxon>
        <taxon>fabids</taxon>
        <taxon>Malpighiales</taxon>
        <taxon>Rhizophoraceae</taxon>
        <taxon>Rhizophora</taxon>
    </lineage>
</organism>
<proteinExistence type="predicted"/>
<dbReference type="EMBL" id="GGEC01081008">
    <property type="protein sequence ID" value="MBX61492.1"/>
    <property type="molecule type" value="Transcribed_RNA"/>
</dbReference>
<reference evidence="1" key="1">
    <citation type="submission" date="2018-02" db="EMBL/GenBank/DDBJ databases">
        <title>Rhizophora mucronata_Transcriptome.</title>
        <authorList>
            <person name="Meera S.P."/>
            <person name="Sreeshan A."/>
            <person name="Augustine A."/>
        </authorList>
    </citation>
    <scope>NUCLEOTIDE SEQUENCE</scope>
    <source>
        <tissue evidence="1">Leaf</tissue>
    </source>
</reference>
<name>A0A2P2Q3G5_RHIMU</name>
<accession>A0A2P2Q3G5</accession>
<protein>
    <submittedName>
        <fullName evidence="1">Uncharacterized protein</fullName>
    </submittedName>
</protein>
<sequence>MDDRVWVTFMKVIHAPCNIKGKSQRFGR</sequence>
<evidence type="ECO:0000313" key="1">
    <source>
        <dbReference type="EMBL" id="MBX61492.1"/>
    </source>
</evidence>